<protein>
    <submittedName>
        <fullName evidence="1">Uncharacterized protein</fullName>
    </submittedName>
</protein>
<sequence length="258" mass="28532">MIFLVFQFLMGDFGEALKSRKKELPTNFFSDNPFFQSHLLLIALRVTRNQDISFEGDSFSNHQGGLKKDDDDDDDLNLLSGAGNNLIEEKADSGAFSSSKTVSGRRQISISTTQPMDNSRSSQFSSSNELRDESRPDQDPSTGANLANSSFSRNQFEGKATRMVRTKHGSDSLLSVIQREKTSPPSASGGFLAFSAGSIPFSGSISQRSNSTTSTRSFAFPIIAAEWYESPVRMAEADRPPRSKKPKCWAMCFKCYRI</sequence>
<organism evidence="1 2">
    <name type="scientific">Catharanthus roseus</name>
    <name type="common">Madagascar periwinkle</name>
    <name type="synonym">Vinca rosea</name>
    <dbReference type="NCBI Taxonomy" id="4058"/>
    <lineage>
        <taxon>Eukaryota</taxon>
        <taxon>Viridiplantae</taxon>
        <taxon>Streptophyta</taxon>
        <taxon>Embryophyta</taxon>
        <taxon>Tracheophyta</taxon>
        <taxon>Spermatophyta</taxon>
        <taxon>Magnoliopsida</taxon>
        <taxon>eudicotyledons</taxon>
        <taxon>Gunneridae</taxon>
        <taxon>Pentapetalae</taxon>
        <taxon>asterids</taxon>
        <taxon>lamiids</taxon>
        <taxon>Gentianales</taxon>
        <taxon>Apocynaceae</taxon>
        <taxon>Rauvolfioideae</taxon>
        <taxon>Vinceae</taxon>
        <taxon>Catharanthinae</taxon>
        <taxon>Catharanthus</taxon>
    </lineage>
</organism>
<accession>A0ACC0AGK8</accession>
<evidence type="ECO:0000313" key="1">
    <source>
        <dbReference type="EMBL" id="KAI5660073.1"/>
    </source>
</evidence>
<keyword evidence="2" id="KW-1185">Reference proteome</keyword>
<gene>
    <name evidence="1" type="ORF">M9H77_28866</name>
</gene>
<name>A0ACC0AGK8_CATRO</name>
<comment type="caution">
    <text evidence="1">The sequence shown here is derived from an EMBL/GenBank/DDBJ whole genome shotgun (WGS) entry which is preliminary data.</text>
</comment>
<dbReference type="Proteomes" id="UP001060085">
    <property type="component" value="Linkage Group LG06"/>
</dbReference>
<evidence type="ECO:0000313" key="2">
    <source>
        <dbReference type="Proteomes" id="UP001060085"/>
    </source>
</evidence>
<proteinExistence type="predicted"/>
<dbReference type="EMBL" id="CM044706">
    <property type="protein sequence ID" value="KAI5660073.1"/>
    <property type="molecule type" value="Genomic_DNA"/>
</dbReference>
<reference evidence="2" key="1">
    <citation type="journal article" date="2023" name="Nat. Plants">
        <title>Single-cell RNA sequencing provides a high-resolution roadmap for understanding the multicellular compartmentation of specialized metabolism.</title>
        <authorList>
            <person name="Sun S."/>
            <person name="Shen X."/>
            <person name="Li Y."/>
            <person name="Li Y."/>
            <person name="Wang S."/>
            <person name="Li R."/>
            <person name="Zhang H."/>
            <person name="Shen G."/>
            <person name="Guo B."/>
            <person name="Wei J."/>
            <person name="Xu J."/>
            <person name="St-Pierre B."/>
            <person name="Chen S."/>
            <person name="Sun C."/>
        </authorList>
    </citation>
    <scope>NUCLEOTIDE SEQUENCE [LARGE SCALE GENOMIC DNA]</scope>
</reference>